<dbReference type="EMBL" id="GBXM01095276">
    <property type="protein sequence ID" value="JAH13301.1"/>
    <property type="molecule type" value="Transcribed_RNA"/>
</dbReference>
<name>A0A0E9Q8W2_ANGAN</name>
<proteinExistence type="predicted"/>
<organism evidence="1">
    <name type="scientific">Anguilla anguilla</name>
    <name type="common">European freshwater eel</name>
    <name type="synonym">Muraena anguilla</name>
    <dbReference type="NCBI Taxonomy" id="7936"/>
    <lineage>
        <taxon>Eukaryota</taxon>
        <taxon>Metazoa</taxon>
        <taxon>Chordata</taxon>
        <taxon>Craniata</taxon>
        <taxon>Vertebrata</taxon>
        <taxon>Euteleostomi</taxon>
        <taxon>Actinopterygii</taxon>
        <taxon>Neopterygii</taxon>
        <taxon>Teleostei</taxon>
        <taxon>Anguilliformes</taxon>
        <taxon>Anguillidae</taxon>
        <taxon>Anguilla</taxon>
    </lineage>
</organism>
<accession>A0A0E9Q8W2</accession>
<protein>
    <submittedName>
        <fullName evidence="1">Uncharacterized protein</fullName>
    </submittedName>
</protein>
<reference evidence="1" key="2">
    <citation type="journal article" date="2015" name="Fish Shellfish Immunol.">
        <title>Early steps in the European eel (Anguilla anguilla)-Vibrio vulnificus interaction in the gills: Role of the RtxA13 toxin.</title>
        <authorList>
            <person name="Callol A."/>
            <person name="Pajuelo D."/>
            <person name="Ebbesson L."/>
            <person name="Teles M."/>
            <person name="MacKenzie S."/>
            <person name="Amaro C."/>
        </authorList>
    </citation>
    <scope>NUCLEOTIDE SEQUENCE</scope>
</reference>
<evidence type="ECO:0000313" key="1">
    <source>
        <dbReference type="EMBL" id="JAH13301.1"/>
    </source>
</evidence>
<sequence>MKTISCSSIKVLYK</sequence>
<reference evidence="1" key="1">
    <citation type="submission" date="2014-11" db="EMBL/GenBank/DDBJ databases">
        <authorList>
            <person name="Amaro Gonzalez C."/>
        </authorList>
    </citation>
    <scope>NUCLEOTIDE SEQUENCE</scope>
</reference>